<gene>
    <name evidence="6" type="ORF">KNV97_01215</name>
</gene>
<dbReference type="SMART" id="SM00387">
    <property type="entry name" value="HATPase_c"/>
    <property type="match status" value="1"/>
</dbReference>
<dbReference type="PANTHER" id="PTHR43065">
    <property type="entry name" value="SENSOR HISTIDINE KINASE"/>
    <property type="match status" value="1"/>
</dbReference>
<evidence type="ECO:0000313" key="6">
    <source>
        <dbReference type="EMBL" id="QXO16172.1"/>
    </source>
</evidence>
<keyword evidence="6" id="KW-0808">Transferase</keyword>
<dbReference type="PROSITE" id="PS50109">
    <property type="entry name" value="HIS_KIN"/>
    <property type="match status" value="1"/>
</dbReference>
<dbReference type="InterPro" id="IPR000700">
    <property type="entry name" value="PAS-assoc_C"/>
</dbReference>
<comment type="catalytic activity">
    <reaction evidence="1">
        <text>ATP + protein L-histidine = ADP + protein N-phospho-L-histidine.</text>
        <dbReference type="EC" id="2.7.13.3"/>
    </reaction>
</comment>
<feature type="coiled-coil region" evidence="3">
    <location>
        <begin position="256"/>
        <end position="297"/>
    </location>
</feature>
<evidence type="ECO:0000259" key="4">
    <source>
        <dbReference type="PROSITE" id="PS50109"/>
    </source>
</evidence>
<dbReference type="InterPro" id="IPR000014">
    <property type="entry name" value="PAS"/>
</dbReference>
<dbReference type="PANTHER" id="PTHR43065:SF47">
    <property type="match status" value="1"/>
</dbReference>
<dbReference type="Pfam" id="PF02518">
    <property type="entry name" value="HATPase_c"/>
    <property type="match status" value="1"/>
</dbReference>
<dbReference type="InterPro" id="IPR005467">
    <property type="entry name" value="His_kinase_dom"/>
</dbReference>
<dbReference type="Proteomes" id="UP000694232">
    <property type="component" value="Chromosome 2"/>
</dbReference>
<feature type="domain" description="PAC" evidence="5">
    <location>
        <begin position="215"/>
        <end position="265"/>
    </location>
</feature>
<dbReference type="RefSeq" id="WP_218561905.1">
    <property type="nucleotide sequence ID" value="NZ_CP076642.1"/>
</dbReference>
<keyword evidence="7" id="KW-1185">Reference proteome</keyword>
<dbReference type="InterPro" id="IPR003594">
    <property type="entry name" value="HATPase_dom"/>
</dbReference>
<dbReference type="SMART" id="SM00091">
    <property type="entry name" value="PAS"/>
    <property type="match status" value="2"/>
</dbReference>
<accession>A0A975YLZ2</accession>
<evidence type="ECO:0000256" key="1">
    <source>
        <dbReference type="ARBA" id="ARBA00000085"/>
    </source>
</evidence>
<dbReference type="KEGG" id="vos:KNV97_01215"/>
<dbReference type="AlphaFoldDB" id="A0A975YLZ2"/>
<dbReference type="GO" id="GO:0000155">
    <property type="term" value="F:phosphorelay sensor kinase activity"/>
    <property type="evidence" value="ECO:0007669"/>
    <property type="project" value="InterPro"/>
</dbReference>
<sequence>MNQVDMQQTGFETVFRHSKDGLAIFKDGVFVDCNQSMLELVGLQTKEQFLGLTPFDFSPEYQFDGRTSVEKGMEYINRCYEEGSVRFEWIHQKLTGEPFWCEVIITKMVLNGDVVVHANWRNITEKKDLELKLAEQKKTFETLFNESLDGLSIFDANQHYIDCNQAFLDMLGFTRKEEVIGLHPTDISPEFQANGRSSKTMADAKIQNLMNEGSDRFEWIHRKVDGKLFWTEVIITKVRLNASDAVYAVVRDISEKKQLELQLYERNAELDQSNNELAQMLKDLQQTQDQLIESEKLASLGALVAGVSHEINTPVSVGLMGITQLMEENEAIRKRYQNGELDESVFEEFLATSSDLSKIVHKNLDRTAQLIRGFKQIAVDQTSQEERSINLKQYLEEIVFSLSSVTRKANATITIDCDPHFNVITHPGLISQVLTNLIVNSIQHGFIGRDHGKIAITVRDNGDNTFVLTYQDDGKGISKQNLSKIFDPFFTTSRASGGTGLGLNVTYNIVKNALHGSIECCSQENEGVKFTIHFKVKERV</sequence>
<dbReference type="EC" id="2.7.13.3" evidence="2"/>
<name>A0A975YLZ2_9VIBR</name>
<keyword evidence="3" id="KW-0175">Coiled coil</keyword>
<evidence type="ECO:0000256" key="3">
    <source>
        <dbReference type="SAM" id="Coils"/>
    </source>
</evidence>
<protein>
    <recommendedName>
        <fullName evidence="2">histidine kinase</fullName>
        <ecNumber evidence="2">2.7.13.3</ecNumber>
    </recommendedName>
</protein>
<feature type="domain" description="Histidine kinase" evidence="4">
    <location>
        <begin position="306"/>
        <end position="538"/>
    </location>
</feature>
<dbReference type="Pfam" id="PF13426">
    <property type="entry name" value="PAS_9"/>
    <property type="match status" value="2"/>
</dbReference>
<evidence type="ECO:0000313" key="7">
    <source>
        <dbReference type="Proteomes" id="UP000694232"/>
    </source>
</evidence>
<proteinExistence type="predicted"/>
<evidence type="ECO:0000256" key="2">
    <source>
        <dbReference type="ARBA" id="ARBA00012438"/>
    </source>
</evidence>
<evidence type="ECO:0000259" key="5">
    <source>
        <dbReference type="PROSITE" id="PS50113"/>
    </source>
</evidence>
<dbReference type="PROSITE" id="PS50113">
    <property type="entry name" value="PAC"/>
    <property type="match status" value="1"/>
</dbReference>
<dbReference type="InterPro" id="IPR003661">
    <property type="entry name" value="HisK_dim/P_dom"/>
</dbReference>
<reference evidence="6" key="1">
    <citation type="submission" date="2021-06" db="EMBL/GenBank/DDBJ databases">
        <title>Vibrio nov. sp., novel gut bacterium isolated from Yellow Sea oyster.</title>
        <authorList>
            <person name="Muhammad N."/>
            <person name="Nguyen T.H."/>
            <person name="Lee Y.-J."/>
            <person name="Ko J."/>
            <person name="Kim S.-G."/>
        </authorList>
    </citation>
    <scope>NUCLEOTIDE SEQUENCE</scope>
    <source>
        <strain evidence="6">OG9-811</strain>
    </source>
</reference>
<keyword evidence="6" id="KW-0418">Kinase</keyword>
<dbReference type="CDD" id="cd00082">
    <property type="entry name" value="HisKA"/>
    <property type="match status" value="1"/>
</dbReference>
<dbReference type="EMBL" id="CP076642">
    <property type="protein sequence ID" value="QXO16172.1"/>
    <property type="molecule type" value="Genomic_DNA"/>
</dbReference>
<dbReference type="NCBIfam" id="TIGR00229">
    <property type="entry name" value="sensory_box"/>
    <property type="match status" value="2"/>
</dbReference>
<dbReference type="CDD" id="cd00130">
    <property type="entry name" value="PAS"/>
    <property type="match status" value="1"/>
</dbReference>
<organism evidence="6 7">
    <name type="scientific">Vibrio ostreae</name>
    <dbReference type="NCBI Taxonomy" id="2841925"/>
    <lineage>
        <taxon>Bacteria</taxon>
        <taxon>Pseudomonadati</taxon>
        <taxon>Pseudomonadota</taxon>
        <taxon>Gammaproteobacteria</taxon>
        <taxon>Vibrionales</taxon>
        <taxon>Vibrionaceae</taxon>
        <taxon>Vibrio</taxon>
    </lineage>
</organism>